<proteinExistence type="predicted"/>
<sequence>MGESFFIHKDSVVLKKEDNEELFPIKGGIVPDSFGVIYVYKRGWLQFAYLKDRKGVWWFNGAKNKVSFVTTEVDGFRVLDDDYGLDSNHLYLEDKLVPGSAPTSFELLQDSPYFARDKNFLYVKSSNHFHVFDDVDVTTLVAFNAYCTDKDHLFHHYDALSYANESKGEVVDWLRENQPELRGWWHPKYEKSADGADQVAFEWYKTEKEIFYRTEAGVKARKNLRSVYNLVRNADVATFEPLDENFSRDSRAVYYQWRMIKGADPKTFKTLGGRFGRDTSKIYYNGYCVDRADPDSFFPYLSTHYLGIAKDKDHVYRNQYTRTSLPFGHPDNILQPIKGAEAASFELLTESGSWAVDAGRVYLWGSHAKKMDRLSFEHLHEDSPQSWAKDRTGLYNANGRRTVKGIDGRSFVMLNSYWGKDNTSVFCFVTGSIQKTADAETFKVTDDVGGAEDATYQYAIVSGSVKKTKRKRG</sequence>
<gene>
    <name evidence="1" type="ORF">EV213_10694</name>
</gene>
<dbReference type="InterPro" id="IPR027375">
    <property type="entry name" value="DKNYY"/>
</dbReference>
<dbReference type="RefSeq" id="WP_133580198.1">
    <property type="nucleotide sequence ID" value="NZ_SNYJ01000006.1"/>
</dbReference>
<evidence type="ECO:0000313" key="1">
    <source>
        <dbReference type="EMBL" id="TDQ40378.1"/>
    </source>
</evidence>
<keyword evidence="2" id="KW-1185">Reference proteome</keyword>
<reference evidence="1 2" key="1">
    <citation type="submission" date="2019-03" db="EMBL/GenBank/DDBJ databases">
        <title>Genomic Encyclopedia of Type Strains, Phase IV (KMG-IV): sequencing the most valuable type-strain genomes for metagenomic binning, comparative biology and taxonomic classification.</title>
        <authorList>
            <person name="Goeker M."/>
        </authorList>
    </citation>
    <scope>NUCLEOTIDE SEQUENCE [LARGE SCALE GENOMIC DNA]</scope>
    <source>
        <strain evidence="1 2">DSM 28697</strain>
    </source>
</reference>
<accession>A0A4R6U1U8</accession>
<evidence type="ECO:0000313" key="2">
    <source>
        <dbReference type="Proteomes" id="UP000295632"/>
    </source>
</evidence>
<name>A0A4R6U1U8_9BACI</name>
<dbReference type="Pfam" id="PF13644">
    <property type="entry name" value="DKNYY"/>
    <property type="match status" value="3"/>
</dbReference>
<protein>
    <submittedName>
        <fullName evidence="1">DKNYY family protein</fullName>
    </submittedName>
</protein>
<comment type="caution">
    <text evidence="1">The sequence shown here is derived from an EMBL/GenBank/DDBJ whole genome shotgun (WGS) entry which is preliminary data.</text>
</comment>
<organism evidence="1 2">
    <name type="scientific">Aureibacillus halotolerans</name>
    <dbReference type="NCBI Taxonomy" id="1508390"/>
    <lineage>
        <taxon>Bacteria</taxon>
        <taxon>Bacillati</taxon>
        <taxon>Bacillota</taxon>
        <taxon>Bacilli</taxon>
        <taxon>Bacillales</taxon>
        <taxon>Bacillaceae</taxon>
        <taxon>Aureibacillus</taxon>
    </lineage>
</organism>
<dbReference type="EMBL" id="SNYJ01000006">
    <property type="protein sequence ID" value="TDQ40378.1"/>
    <property type="molecule type" value="Genomic_DNA"/>
</dbReference>
<dbReference type="Proteomes" id="UP000295632">
    <property type="component" value="Unassembled WGS sequence"/>
</dbReference>
<dbReference type="AlphaFoldDB" id="A0A4R6U1U8"/>
<dbReference type="OrthoDB" id="2652472at2"/>